<evidence type="ECO:0000259" key="11">
    <source>
        <dbReference type="PROSITE" id="PS50114"/>
    </source>
</evidence>
<dbReference type="GO" id="GO:0000122">
    <property type="term" value="P:negative regulation of transcription by RNA polymerase II"/>
    <property type="evidence" value="ECO:0007669"/>
    <property type="project" value="TreeGrafter"/>
</dbReference>
<feature type="region of interest" description="Disordered" evidence="10">
    <location>
        <begin position="416"/>
        <end position="438"/>
    </location>
</feature>
<dbReference type="PROSITE" id="PS50114">
    <property type="entry name" value="GATA_ZN_FINGER_2"/>
    <property type="match status" value="1"/>
</dbReference>
<evidence type="ECO:0000256" key="2">
    <source>
        <dbReference type="ARBA" id="ARBA00022723"/>
    </source>
</evidence>
<evidence type="ECO:0000256" key="5">
    <source>
        <dbReference type="ARBA" id="ARBA00023015"/>
    </source>
</evidence>
<dbReference type="InterPro" id="IPR000679">
    <property type="entry name" value="Znf_GATA"/>
</dbReference>
<reference evidence="12" key="2">
    <citation type="submission" date="2016-09" db="EMBL/GenBank/DDBJ databases">
        <authorList>
            <person name="Capua I."/>
            <person name="De Benedictis P."/>
            <person name="Joannis T."/>
            <person name="Lombin L.H."/>
            <person name="Cattoli G."/>
        </authorList>
    </citation>
    <scope>NUCLEOTIDE SEQUENCE</scope>
    <source>
        <strain evidence="12">34648</strain>
    </source>
</reference>
<dbReference type="InterPro" id="IPR013088">
    <property type="entry name" value="Znf_NHR/GATA"/>
</dbReference>
<dbReference type="InterPro" id="IPR039355">
    <property type="entry name" value="Transcription_factor_GATA"/>
</dbReference>
<accession>V9PP71</accession>
<keyword evidence="3 9" id="KW-0863">Zinc-finger</keyword>
<dbReference type="GO" id="GO:0008270">
    <property type="term" value="F:zinc ion binding"/>
    <property type="evidence" value="ECO:0007669"/>
    <property type="project" value="UniProtKB-KW"/>
</dbReference>
<evidence type="ECO:0000256" key="9">
    <source>
        <dbReference type="PROSITE-ProRule" id="PRU00094"/>
    </source>
</evidence>
<evidence type="ECO:0000256" key="3">
    <source>
        <dbReference type="ARBA" id="ARBA00022771"/>
    </source>
</evidence>
<dbReference type="GO" id="GO:0005634">
    <property type="term" value="C:nucleus"/>
    <property type="evidence" value="ECO:0007669"/>
    <property type="project" value="UniProtKB-SubCell"/>
</dbReference>
<organism evidence="12">
    <name type="scientific">Bathyctena chuni</name>
    <name type="common">Comb jellyfish</name>
    <dbReference type="NCBI Taxonomy" id="1403704"/>
    <lineage>
        <taxon>Eukaryota</taxon>
        <taxon>Metazoa</taxon>
        <taxon>Ctenophora</taxon>
        <taxon>Tentaculata</taxon>
        <taxon>Cydippida</taxon>
        <taxon>Bathyctenidae</taxon>
        <taxon>Bathyctena</taxon>
    </lineage>
</organism>
<dbReference type="CDD" id="cd00202">
    <property type="entry name" value="ZnF_GATA"/>
    <property type="match status" value="1"/>
</dbReference>
<feature type="region of interest" description="Disordered" evidence="10">
    <location>
        <begin position="302"/>
        <end position="336"/>
    </location>
</feature>
<dbReference type="GO" id="GO:0045165">
    <property type="term" value="P:cell fate commitment"/>
    <property type="evidence" value="ECO:0007669"/>
    <property type="project" value="TreeGrafter"/>
</dbReference>
<feature type="region of interest" description="Disordered" evidence="10">
    <location>
        <begin position="128"/>
        <end position="155"/>
    </location>
</feature>
<keyword evidence="4" id="KW-0862">Zinc</keyword>
<protein>
    <submittedName>
        <fullName evidence="12">GATA domain-containing protein</fullName>
    </submittedName>
</protein>
<dbReference type="PROSITE" id="PS00344">
    <property type="entry name" value="GATA_ZN_FINGER_1"/>
    <property type="match status" value="1"/>
</dbReference>
<evidence type="ECO:0000256" key="1">
    <source>
        <dbReference type="ARBA" id="ARBA00004123"/>
    </source>
</evidence>
<dbReference type="Gene3D" id="3.30.50.10">
    <property type="entry name" value="Erythroid Transcription Factor GATA-1, subunit A"/>
    <property type="match status" value="1"/>
</dbReference>
<feature type="domain" description="GATA-type" evidence="11">
    <location>
        <begin position="262"/>
        <end position="315"/>
    </location>
</feature>
<evidence type="ECO:0000256" key="10">
    <source>
        <dbReference type="SAM" id="MobiDB-lite"/>
    </source>
</evidence>
<dbReference type="Pfam" id="PF00320">
    <property type="entry name" value="GATA"/>
    <property type="match status" value="1"/>
</dbReference>
<dbReference type="EMBL" id="KF317317">
    <property type="protein sequence ID" value="AHA51251.1"/>
    <property type="molecule type" value="mRNA"/>
</dbReference>
<keyword evidence="8" id="KW-0539">Nucleus</keyword>
<dbReference type="FunFam" id="3.30.50.10:FF:000032">
    <property type="entry name" value="Transcription factor GATA-3"/>
    <property type="match status" value="1"/>
</dbReference>
<dbReference type="PANTHER" id="PTHR10071">
    <property type="entry name" value="TRANSCRIPTION FACTOR GATA FAMILY MEMBER"/>
    <property type="match status" value="1"/>
</dbReference>
<keyword evidence="2" id="KW-0479">Metal-binding</keyword>
<comment type="subcellular location">
    <subcellularLocation>
        <location evidence="1">Nucleus</location>
    </subcellularLocation>
</comment>
<dbReference type="SUPFAM" id="SSF57716">
    <property type="entry name" value="Glucocorticoid receptor-like (DNA-binding domain)"/>
    <property type="match status" value="1"/>
</dbReference>
<sequence length="438" mass="48493">MGSLVEERRAVSLGSQASAFASPRAPDFIEPNHDVTSASSMEELKLEHVEGFFNCYSDYENKPNGTEWQYTQRPVMPVPAAAGRISNTSIPSVRSFSDPPWGATFSAVSSIPVSPDKTTPVASTGFSSYSWSLSPSPSTPKPPYSQPKEDPTMDRSISSTTFIGEDIKDNRFDIISTPYVYPYGPTTTVPGPYGTFTAYSCPPSKNFYQEKAKECYQCSIFTTNICRANGRILCENCSRYATQLPSTPRNQKNPKRRLSGNKRQGTTCSNCNTQKTTLWRRDAAGQPVCNACGLYFKLHQQNRPPNMKKDTIQSRNRKPGRKNSKKKNESGMEHGTMGIPVVSAMYPDQMLSLPVPPQQINSHMLHPHQMLSGKHDDLSSPLYSPTLIKQEHYYGMRPMVSQVSPHLAGSPISSHNLGTISPRLKPDSSELGFLNSSR</sequence>
<dbReference type="GO" id="GO:0000978">
    <property type="term" value="F:RNA polymerase II cis-regulatory region sequence-specific DNA binding"/>
    <property type="evidence" value="ECO:0007669"/>
    <property type="project" value="TreeGrafter"/>
</dbReference>
<feature type="compositionally biased region" description="Basic residues" evidence="10">
    <location>
        <begin position="315"/>
        <end position="325"/>
    </location>
</feature>
<feature type="region of interest" description="Disordered" evidence="10">
    <location>
        <begin position="244"/>
        <end position="266"/>
    </location>
</feature>
<dbReference type="AlphaFoldDB" id="V9PP71"/>
<keyword evidence="7" id="KW-0804">Transcription</keyword>
<dbReference type="SMART" id="SM00401">
    <property type="entry name" value="ZnF_GATA"/>
    <property type="match status" value="1"/>
</dbReference>
<keyword evidence="5" id="KW-0805">Transcription regulation</keyword>
<evidence type="ECO:0000256" key="4">
    <source>
        <dbReference type="ARBA" id="ARBA00022833"/>
    </source>
</evidence>
<keyword evidence="6" id="KW-0238">DNA-binding</keyword>
<reference evidence="12" key="1">
    <citation type="journal article" date="2013" name="Science">
        <title>The genome of the ctenophore Mnemiopsis leidyi and its implications for cell type evolution.</title>
        <authorList>
            <consortium name="NISC Comparative Sequencing Program"/>
            <person name="Ryan J.F."/>
            <person name="Pang K."/>
            <person name="Schnitzler C.E."/>
            <person name="Nguyen A.D."/>
            <person name="Moreland R.T."/>
            <person name="Simmons D.K."/>
            <person name="Koch B.J."/>
            <person name="Francis W.R."/>
            <person name="Havlak P."/>
            <person name="Smith S.A."/>
            <person name="Putnam N.H."/>
            <person name="Haddock S.H."/>
            <person name="Dunn C.W."/>
            <person name="Wolfsberg T.G."/>
            <person name="Mullikin J.C."/>
            <person name="Martindale M.Q."/>
            <person name="Baxevanis A.D."/>
        </authorList>
    </citation>
    <scope>NUCLEOTIDE SEQUENCE</scope>
    <source>
        <strain evidence="12">34648</strain>
    </source>
</reference>
<dbReference type="PANTHER" id="PTHR10071:SF281">
    <property type="entry name" value="BOX A-BINDING FACTOR-RELATED"/>
    <property type="match status" value="1"/>
</dbReference>
<evidence type="ECO:0000313" key="12">
    <source>
        <dbReference type="EMBL" id="AHA51251.1"/>
    </source>
</evidence>
<evidence type="ECO:0000256" key="6">
    <source>
        <dbReference type="ARBA" id="ARBA00023125"/>
    </source>
</evidence>
<dbReference type="PRINTS" id="PR00619">
    <property type="entry name" value="GATAZNFINGER"/>
</dbReference>
<evidence type="ECO:0000256" key="8">
    <source>
        <dbReference type="ARBA" id="ARBA00023242"/>
    </source>
</evidence>
<proteinExistence type="evidence at transcript level"/>
<dbReference type="GO" id="GO:0045944">
    <property type="term" value="P:positive regulation of transcription by RNA polymerase II"/>
    <property type="evidence" value="ECO:0007669"/>
    <property type="project" value="TreeGrafter"/>
</dbReference>
<dbReference type="GO" id="GO:0000981">
    <property type="term" value="F:DNA-binding transcription factor activity, RNA polymerase II-specific"/>
    <property type="evidence" value="ECO:0007669"/>
    <property type="project" value="TreeGrafter"/>
</dbReference>
<name>V9PP71_BATCU</name>
<evidence type="ECO:0000256" key="7">
    <source>
        <dbReference type="ARBA" id="ARBA00023163"/>
    </source>
</evidence>